<evidence type="ECO:0000256" key="1">
    <source>
        <dbReference type="SAM" id="Phobius"/>
    </source>
</evidence>
<dbReference type="AlphaFoldDB" id="A0A3R9PJA0"/>
<feature type="transmembrane region" description="Helical" evidence="1">
    <location>
        <begin position="387"/>
        <end position="407"/>
    </location>
</feature>
<evidence type="ECO:0000313" key="2">
    <source>
        <dbReference type="EMBL" id="RSN78026.1"/>
    </source>
</evidence>
<keyword evidence="1" id="KW-1133">Transmembrane helix</keyword>
<organism evidence="2 3">
    <name type="scientific">Candidatus Methanodesulfokora washburnensis</name>
    <dbReference type="NCBI Taxonomy" id="2478471"/>
    <lineage>
        <taxon>Archaea</taxon>
        <taxon>Thermoproteota</taxon>
        <taxon>Candidatus Korarchaeia</taxon>
        <taxon>Candidatus Korarchaeia incertae sedis</taxon>
        <taxon>Candidatus Methanodesulfokora</taxon>
    </lineage>
</organism>
<feature type="transmembrane region" description="Helical" evidence="1">
    <location>
        <begin position="352"/>
        <end position="375"/>
    </location>
</feature>
<dbReference type="Proteomes" id="UP000277582">
    <property type="component" value="Unassembled WGS sequence"/>
</dbReference>
<protein>
    <recommendedName>
        <fullName evidence="4">MFS transporter</fullName>
    </recommendedName>
</protein>
<keyword evidence="3" id="KW-1185">Reference proteome</keyword>
<keyword evidence="1" id="KW-0472">Membrane</keyword>
<dbReference type="EMBL" id="RCOS01000026">
    <property type="protein sequence ID" value="RSN78026.1"/>
    <property type="molecule type" value="Genomic_DNA"/>
</dbReference>
<name>A0A3R9PJA0_9CREN</name>
<sequence>MWNKGESKAILVIEAFFGSLYVTVTRGLFIVMLSYSGYEMSSISMVSLFSAILGVMISYLLYHKQSIIYGKFKLKMVIVHGAERLLWMSLPFFVWNREVTTLLYSLSMAITVPVGVFISSAMMALFKGEELDDLNAKRNVASAAASLLAGIFMTISLALLPAPESYYISYVSAGLLGLSSTFAVSMLRIQRLEEEKVFALHEEDRIKLSATFVFLIIMFTGSNMLGIAWIPYIKGIGAPSYIAALMNLVGSIGGIIGPYLFRSYRHHRVAISANALATLSVPFILVPIAHPVLSFVTSATFVSVSLLSMLVYSSYVENLGIARASVLLTASSFIGLVVASLLGLFLRPFMLLILAGLSKILAALIVTFAVPETAVVPREVAMGYARLIHSVSTAGYMTIAVVSRQAIATALKIFAFSFLLILIYFIYRLLFLII</sequence>
<comment type="caution">
    <text evidence="2">The sequence shown here is derived from an EMBL/GenBank/DDBJ whole genome shotgun (WGS) entry which is preliminary data.</text>
</comment>
<feature type="transmembrane region" description="Helical" evidence="1">
    <location>
        <begin position="138"/>
        <end position="160"/>
    </location>
</feature>
<keyword evidence="1" id="KW-0812">Transmembrane</keyword>
<feature type="transmembrane region" description="Helical" evidence="1">
    <location>
        <begin position="413"/>
        <end position="433"/>
    </location>
</feature>
<feature type="transmembrane region" description="Helical" evidence="1">
    <location>
        <begin position="74"/>
        <end position="95"/>
    </location>
</feature>
<feature type="transmembrane region" description="Helical" evidence="1">
    <location>
        <begin position="101"/>
        <end position="126"/>
    </location>
</feature>
<feature type="transmembrane region" description="Helical" evidence="1">
    <location>
        <begin position="41"/>
        <end position="62"/>
    </location>
</feature>
<reference evidence="2 3" key="1">
    <citation type="submission" date="2018-10" db="EMBL/GenBank/DDBJ databases">
        <title>Co-occurring genomic capacity for anaerobic methane metabolism and dissimilatory sulfite reduction discovered in the Korarchaeota.</title>
        <authorList>
            <person name="Mckay L.J."/>
            <person name="Dlakic M."/>
            <person name="Fields M.W."/>
            <person name="Delmont T.O."/>
            <person name="Eren A.M."/>
            <person name="Jay Z.J."/>
            <person name="Klingelsmith K.B."/>
            <person name="Rusch D.B."/>
            <person name="Inskeep W.P."/>
        </authorList>
    </citation>
    <scope>NUCLEOTIDE SEQUENCE [LARGE SCALE GENOMIC DNA]</scope>
    <source>
        <strain evidence="2 3">MDKW</strain>
    </source>
</reference>
<feature type="transmembrane region" description="Helical" evidence="1">
    <location>
        <begin position="208"/>
        <end position="232"/>
    </location>
</feature>
<feature type="transmembrane region" description="Helical" evidence="1">
    <location>
        <begin position="292"/>
        <end position="312"/>
    </location>
</feature>
<proteinExistence type="predicted"/>
<evidence type="ECO:0008006" key="4">
    <source>
        <dbReference type="Google" id="ProtNLM"/>
    </source>
</evidence>
<dbReference type="RefSeq" id="WP_125670353.1">
    <property type="nucleotide sequence ID" value="NZ_RCOS01000026.1"/>
</dbReference>
<accession>A0A3R9PJA0</accession>
<feature type="transmembrane region" description="Helical" evidence="1">
    <location>
        <begin position="324"/>
        <end position="346"/>
    </location>
</feature>
<feature type="transmembrane region" description="Helical" evidence="1">
    <location>
        <begin position="166"/>
        <end position="187"/>
    </location>
</feature>
<feature type="transmembrane region" description="Helical" evidence="1">
    <location>
        <begin position="12"/>
        <end position="35"/>
    </location>
</feature>
<gene>
    <name evidence="2" type="ORF">D6D85_01795</name>
</gene>
<feature type="transmembrane region" description="Helical" evidence="1">
    <location>
        <begin position="238"/>
        <end position="261"/>
    </location>
</feature>
<dbReference type="OrthoDB" id="31486at2157"/>
<evidence type="ECO:0000313" key="3">
    <source>
        <dbReference type="Proteomes" id="UP000277582"/>
    </source>
</evidence>